<sequence length="208" mass="22740">MTADTAPDATPSHATVVADMVRWLERAVIGLNLCPFAKAVHTKGQIHYVVSEATTPRAVLEDLQRELLALQATPADERDTTLLMLPRLFEDFLDFNDFLEDADALLEDLDLGGELQIASFHPRFQFAETEPDDVTNATNQAPYPTLHLLREDSIDRAVEAFPEAETIYERNMQVLADLGPAGWAALDVGPGASRHAATAEPGHPKGQA</sequence>
<dbReference type="Pfam" id="PF07209">
    <property type="entry name" value="DUF1415"/>
    <property type="match status" value="1"/>
</dbReference>
<dbReference type="Proteomes" id="UP001501788">
    <property type="component" value="Unassembled WGS sequence"/>
</dbReference>
<dbReference type="InterPro" id="IPR009858">
    <property type="entry name" value="DUF1415"/>
</dbReference>
<evidence type="ECO:0000313" key="1">
    <source>
        <dbReference type="EMBL" id="GAA4423365.1"/>
    </source>
</evidence>
<accession>A0ABP8L5T2</accession>
<proteinExistence type="predicted"/>
<comment type="caution">
    <text evidence="1">The sequence shown here is derived from an EMBL/GenBank/DDBJ whole genome shotgun (WGS) entry which is preliminary data.</text>
</comment>
<evidence type="ECO:0000313" key="2">
    <source>
        <dbReference type="Proteomes" id="UP001501788"/>
    </source>
</evidence>
<organism evidence="1 2">
    <name type="scientific">Acidovorax lacteus</name>
    <dbReference type="NCBI Taxonomy" id="1924988"/>
    <lineage>
        <taxon>Bacteria</taxon>
        <taxon>Pseudomonadati</taxon>
        <taxon>Pseudomonadota</taxon>
        <taxon>Betaproteobacteria</taxon>
        <taxon>Burkholderiales</taxon>
        <taxon>Comamonadaceae</taxon>
        <taxon>Acidovorax</taxon>
    </lineage>
</organism>
<dbReference type="EMBL" id="BAABEX010000009">
    <property type="protein sequence ID" value="GAA4423365.1"/>
    <property type="molecule type" value="Genomic_DNA"/>
</dbReference>
<dbReference type="RefSeq" id="WP_345062936.1">
    <property type="nucleotide sequence ID" value="NZ_BAABEX010000009.1"/>
</dbReference>
<keyword evidence="2" id="KW-1185">Reference proteome</keyword>
<name>A0ABP8L5T2_9BURK</name>
<gene>
    <name evidence="1" type="ORF">GCM10023090_15510</name>
</gene>
<protein>
    <submittedName>
        <fullName evidence="1">DUF1415 domain-containing protein</fullName>
    </submittedName>
</protein>
<reference evidence="2" key="1">
    <citation type="journal article" date="2019" name="Int. J. Syst. Evol. Microbiol.">
        <title>The Global Catalogue of Microorganisms (GCM) 10K type strain sequencing project: providing services to taxonomists for standard genome sequencing and annotation.</title>
        <authorList>
            <consortium name="The Broad Institute Genomics Platform"/>
            <consortium name="The Broad Institute Genome Sequencing Center for Infectious Disease"/>
            <person name="Wu L."/>
            <person name="Ma J."/>
        </authorList>
    </citation>
    <scope>NUCLEOTIDE SEQUENCE [LARGE SCALE GENOMIC DNA]</scope>
    <source>
        <strain evidence="2">JCM 31890</strain>
    </source>
</reference>